<evidence type="ECO:0000313" key="3">
    <source>
        <dbReference type="Proteomes" id="UP000241405"/>
    </source>
</evidence>
<comment type="caution">
    <text evidence="2">The sequence shown here is derived from an EMBL/GenBank/DDBJ whole genome shotgun (WGS) entry which is preliminary data.</text>
</comment>
<gene>
    <name evidence="2" type="ORF">C9J18_07040</name>
    <name evidence="1" type="ORF">CTM96_06795</name>
</gene>
<evidence type="ECO:0000313" key="4">
    <source>
        <dbReference type="Proteomes" id="UP000241618"/>
    </source>
</evidence>
<dbReference type="EMBL" id="PYMO01000004">
    <property type="protein sequence ID" value="PSU26253.1"/>
    <property type="molecule type" value="Genomic_DNA"/>
</dbReference>
<organism evidence="2 4">
    <name type="scientific">Photobacterium phosphoreum</name>
    <dbReference type="NCBI Taxonomy" id="659"/>
    <lineage>
        <taxon>Bacteria</taxon>
        <taxon>Pseudomonadati</taxon>
        <taxon>Pseudomonadota</taxon>
        <taxon>Gammaproteobacteria</taxon>
        <taxon>Vibrionales</taxon>
        <taxon>Vibrionaceae</taxon>
        <taxon>Photobacterium</taxon>
    </lineage>
</organism>
<name>A0A2T3PZ39_PHOPO</name>
<accession>A0A2T3PZ39</accession>
<dbReference type="Proteomes" id="UP000241405">
    <property type="component" value="Unassembled WGS sequence"/>
</dbReference>
<dbReference type="Proteomes" id="UP000241618">
    <property type="component" value="Unassembled WGS sequence"/>
</dbReference>
<protein>
    <submittedName>
        <fullName evidence="2">Uncharacterized protein</fullName>
    </submittedName>
</protein>
<evidence type="ECO:0000313" key="1">
    <source>
        <dbReference type="EMBL" id="PSU26253.1"/>
    </source>
</evidence>
<keyword evidence="3" id="KW-1185">Reference proteome</keyword>
<dbReference type="EMBL" id="PYMP01000004">
    <property type="protein sequence ID" value="PSU53028.1"/>
    <property type="molecule type" value="Genomic_DNA"/>
</dbReference>
<reference evidence="3 4" key="1">
    <citation type="submission" date="2018-03" db="EMBL/GenBank/DDBJ databases">
        <title>Whole genome sequencing of Histamine producing bacteria.</title>
        <authorList>
            <person name="Butler K."/>
        </authorList>
    </citation>
    <scope>NUCLEOTIDE SEQUENCE [LARGE SCALE GENOMIC DNA]</scope>
    <source>
        <strain evidence="2 4">FS-6.1</strain>
        <strain evidence="1 3">FS-6.2</strain>
    </source>
</reference>
<dbReference type="AlphaFoldDB" id="A0A2T3PZ39"/>
<evidence type="ECO:0000313" key="2">
    <source>
        <dbReference type="EMBL" id="PSU53028.1"/>
    </source>
</evidence>
<sequence length="67" mass="7863">MENPSGINNLILILAFVGNKTRCRDQYLKIFLYQYEIHVKKSNIYQSFTFITVQKTTQVIEGYKKTA</sequence>
<proteinExistence type="predicted"/>